<gene>
    <name evidence="2" type="ORF">K491DRAFT_676395</name>
</gene>
<dbReference type="Proteomes" id="UP000799324">
    <property type="component" value="Unassembled WGS sequence"/>
</dbReference>
<reference evidence="2" key="1">
    <citation type="journal article" date="2020" name="Stud. Mycol.">
        <title>101 Dothideomycetes genomes: a test case for predicting lifestyles and emergence of pathogens.</title>
        <authorList>
            <person name="Haridas S."/>
            <person name="Albert R."/>
            <person name="Binder M."/>
            <person name="Bloem J."/>
            <person name="Labutti K."/>
            <person name="Salamov A."/>
            <person name="Andreopoulos B."/>
            <person name="Baker S."/>
            <person name="Barry K."/>
            <person name="Bills G."/>
            <person name="Bluhm B."/>
            <person name="Cannon C."/>
            <person name="Castanera R."/>
            <person name="Culley D."/>
            <person name="Daum C."/>
            <person name="Ezra D."/>
            <person name="Gonzalez J."/>
            <person name="Henrissat B."/>
            <person name="Kuo A."/>
            <person name="Liang C."/>
            <person name="Lipzen A."/>
            <person name="Lutzoni F."/>
            <person name="Magnuson J."/>
            <person name="Mondo S."/>
            <person name="Nolan M."/>
            <person name="Ohm R."/>
            <person name="Pangilinan J."/>
            <person name="Park H.-J."/>
            <person name="Ramirez L."/>
            <person name="Alfaro M."/>
            <person name="Sun H."/>
            <person name="Tritt A."/>
            <person name="Yoshinaga Y."/>
            <person name="Zwiers L.-H."/>
            <person name="Turgeon B."/>
            <person name="Goodwin S."/>
            <person name="Spatafora J."/>
            <person name="Crous P."/>
            <person name="Grigoriev I."/>
        </authorList>
    </citation>
    <scope>NUCLEOTIDE SEQUENCE</scope>
    <source>
        <strain evidence="2">CBS 122681</strain>
    </source>
</reference>
<sequence>MYPLRDYRSDMRQKPPRGYCETSAAVKSPVLASALEIGARRNSSKMLSDNQDEREPMENQIQSVRTSRTPQLIAAPGSVAGPQAANTTSFAAAQVPSAEEGPATAGSGIYASIDHLRPRLPPPFPRLDCLPGELKDAIVRLSVMVAANIRVLESNVLMEDRGHRPSSNVHDDILDIDLPAIGLVLGVEIAQRTNLHFFRENTFVLGSPTVAVEWLERIGPGNRSNLTSVIIEVYTMTNDWSQYRNLSRLVDGSPALEKLVFRIGRGLDGLDRNRANKTVAACMRIVLRSQGRMDVQLLRGCT</sequence>
<feature type="compositionally biased region" description="Polar residues" evidence="1">
    <location>
        <begin position="59"/>
        <end position="69"/>
    </location>
</feature>
<proteinExistence type="predicted"/>
<feature type="region of interest" description="Disordered" evidence="1">
    <location>
        <begin position="37"/>
        <end position="69"/>
    </location>
</feature>
<evidence type="ECO:0000313" key="3">
    <source>
        <dbReference type="Proteomes" id="UP000799324"/>
    </source>
</evidence>
<protein>
    <submittedName>
        <fullName evidence="2">Uncharacterized protein</fullName>
    </submittedName>
</protein>
<evidence type="ECO:0000256" key="1">
    <source>
        <dbReference type="SAM" id="MobiDB-lite"/>
    </source>
</evidence>
<organism evidence="2 3">
    <name type="scientific">Lophiostoma macrostomum CBS 122681</name>
    <dbReference type="NCBI Taxonomy" id="1314788"/>
    <lineage>
        <taxon>Eukaryota</taxon>
        <taxon>Fungi</taxon>
        <taxon>Dikarya</taxon>
        <taxon>Ascomycota</taxon>
        <taxon>Pezizomycotina</taxon>
        <taxon>Dothideomycetes</taxon>
        <taxon>Pleosporomycetidae</taxon>
        <taxon>Pleosporales</taxon>
        <taxon>Lophiostomataceae</taxon>
        <taxon>Lophiostoma</taxon>
    </lineage>
</organism>
<evidence type="ECO:0000313" key="2">
    <source>
        <dbReference type="EMBL" id="KAF2658585.1"/>
    </source>
</evidence>
<keyword evidence="3" id="KW-1185">Reference proteome</keyword>
<name>A0A6A6TF24_9PLEO</name>
<dbReference type="AlphaFoldDB" id="A0A6A6TF24"/>
<dbReference type="EMBL" id="MU004314">
    <property type="protein sequence ID" value="KAF2658585.1"/>
    <property type="molecule type" value="Genomic_DNA"/>
</dbReference>
<accession>A0A6A6TF24</accession>
<feature type="compositionally biased region" description="Basic and acidic residues" evidence="1">
    <location>
        <begin position="1"/>
        <end position="13"/>
    </location>
</feature>
<feature type="region of interest" description="Disordered" evidence="1">
    <location>
        <begin position="1"/>
        <end position="22"/>
    </location>
</feature>